<keyword evidence="1" id="KW-0862">Zinc</keyword>
<dbReference type="PROSITE" id="PS00028">
    <property type="entry name" value="ZINC_FINGER_C2H2_1"/>
    <property type="match status" value="1"/>
</dbReference>
<dbReference type="InterPro" id="IPR013087">
    <property type="entry name" value="Znf_C2H2_type"/>
</dbReference>
<evidence type="ECO:0000256" key="1">
    <source>
        <dbReference type="PROSITE-ProRule" id="PRU00042"/>
    </source>
</evidence>
<keyword evidence="5" id="KW-1185">Reference proteome</keyword>
<dbReference type="Pfam" id="PF18759">
    <property type="entry name" value="Plavaka"/>
    <property type="match status" value="1"/>
</dbReference>
<dbReference type="GO" id="GO:0008270">
    <property type="term" value="F:zinc ion binding"/>
    <property type="evidence" value="ECO:0007669"/>
    <property type="project" value="UniProtKB-KW"/>
</dbReference>
<protein>
    <recommendedName>
        <fullName evidence="3">C2H2-type domain-containing protein</fullName>
    </recommendedName>
</protein>
<dbReference type="EMBL" id="ML211533">
    <property type="protein sequence ID" value="TFK82004.1"/>
    <property type="molecule type" value="Genomic_DNA"/>
</dbReference>
<dbReference type="AlphaFoldDB" id="A0A5C3NXD4"/>
<organism evidence="4 5">
    <name type="scientific">Polyporus arcularius HHB13444</name>
    <dbReference type="NCBI Taxonomy" id="1314778"/>
    <lineage>
        <taxon>Eukaryota</taxon>
        <taxon>Fungi</taxon>
        <taxon>Dikarya</taxon>
        <taxon>Basidiomycota</taxon>
        <taxon>Agaricomycotina</taxon>
        <taxon>Agaricomycetes</taxon>
        <taxon>Polyporales</taxon>
        <taxon>Polyporaceae</taxon>
        <taxon>Polyporus</taxon>
    </lineage>
</organism>
<evidence type="ECO:0000313" key="5">
    <source>
        <dbReference type="Proteomes" id="UP000308197"/>
    </source>
</evidence>
<keyword evidence="1" id="KW-0479">Metal-binding</keyword>
<evidence type="ECO:0000259" key="3">
    <source>
        <dbReference type="PROSITE" id="PS50157"/>
    </source>
</evidence>
<gene>
    <name evidence="4" type="ORF">K466DRAFT_501109</name>
</gene>
<dbReference type="InParanoid" id="A0A5C3NXD4"/>
<sequence length="944" mass="107991">MARYCRLCRCTFASLRIYQAHRREVHEYPRPLLAVWRTRKHKGLNGAFTTLYSRSRNDLLLRDTARKCDANGNFIPQWAAAPPRPDDIDWTPFPDRPSFEFAELVYEESRLSKGKISKLLRILAAKHVVDGLPEYDPVYKDHKALLDAIDAIEYGEANWKTLSVRYRGELTPNSPAWKRETFTIHARNTLTVAELLASCPDFDGKFDYVPYEEYLSHDCRRVSNLMSGQWAWKQADKISEDPATRGSMLMPIVLGADKTTVSVATGNQEFHPLYMSIGNIHNDLRRAHRDSVVPVAFLAIPKTARQWENSEEYRIFKKQLYHTSIAKILEPLRPGMTTPHVLRCPDGHYRRTIFEIGPFIADYPEQVYLSGVVSGWCPKCFSIPDRVFVAGDARSRDNTAEKKATYTFDEQWDVFGINPDVEPFTNYFPRADIHELLSPDLLHQLIKGTFKDHLVEWVLEYIKATADSEREASKIIDDIDRRINATPPFPGLRRFPQGRNFKQWTGDDSKALMKVFLPAIVGYVPDKMVQCIAAFLDFCYLARRSTHDSHTLAAMTHLLGRFEDLRTIFEEAGVRVDAQEGFALPRQHALFHYVRNIQLFGSPNGLCSSITESKHISAVKVPWRASSRHNALGQIIRMITRSNKIAAARAEFGRRGMLFGDVLKYSRMLMRHLNAGSDSDSTSDSSTSSSTDSEDEEDERYRNLAEAAEEDEDHVEGRVRLSDTPAYSKTIEKVARSLDEPHFVGHLRRFLQSQRDPDGPNPDLIPLHECPYVWAGERIDVYHCATATFYAPSELAGRGGMHREMVRATPHWWRQHPRFDTVLVSLDRDALGMDGMTVARVRCLFAYKDEDIVHECALVEWFILDAPEPDPVTGMWIVRPDVHADGTHVTDIISLESIVRACHLAPVYGTTPLPHGFHYADSLDAFRRFYLNWYIDYHAHETIC</sequence>
<dbReference type="STRING" id="1314778.A0A5C3NXD4"/>
<reference evidence="4 5" key="1">
    <citation type="journal article" date="2019" name="Nat. Ecol. Evol.">
        <title>Megaphylogeny resolves global patterns of mushroom evolution.</title>
        <authorList>
            <person name="Varga T."/>
            <person name="Krizsan K."/>
            <person name="Foldi C."/>
            <person name="Dima B."/>
            <person name="Sanchez-Garcia M."/>
            <person name="Sanchez-Ramirez S."/>
            <person name="Szollosi G.J."/>
            <person name="Szarkandi J.G."/>
            <person name="Papp V."/>
            <person name="Albert L."/>
            <person name="Andreopoulos W."/>
            <person name="Angelini C."/>
            <person name="Antonin V."/>
            <person name="Barry K.W."/>
            <person name="Bougher N.L."/>
            <person name="Buchanan P."/>
            <person name="Buyck B."/>
            <person name="Bense V."/>
            <person name="Catcheside P."/>
            <person name="Chovatia M."/>
            <person name="Cooper J."/>
            <person name="Damon W."/>
            <person name="Desjardin D."/>
            <person name="Finy P."/>
            <person name="Geml J."/>
            <person name="Haridas S."/>
            <person name="Hughes K."/>
            <person name="Justo A."/>
            <person name="Karasinski D."/>
            <person name="Kautmanova I."/>
            <person name="Kiss B."/>
            <person name="Kocsube S."/>
            <person name="Kotiranta H."/>
            <person name="LaButti K.M."/>
            <person name="Lechner B.E."/>
            <person name="Liimatainen K."/>
            <person name="Lipzen A."/>
            <person name="Lukacs Z."/>
            <person name="Mihaltcheva S."/>
            <person name="Morgado L.N."/>
            <person name="Niskanen T."/>
            <person name="Noordeloos M.E."/>
            <person name="Ohm R.A."/>
            <person name="Ortiz-Santana B."/>
            <person name="Ovrebo C."/>
            <person name="Racz N."/>
            <person name="Riley R."/>
            <person name="Savchenko A."/>
            <person name="Shiryaev A."/>
            <person name="Soop K."/>
            <person name="Spirin V."/>
            <person name="Szebenyi C."/>
            <person name="Tomsovsky M."/>
            <person name="Tulloss R.E."/>
            <person name="Uehling J."/>
            <person name="Grigoriev I.V."/>
            <person name="Vagvolgyi C."/>
            <person name="Papp T."/>
            <person name="Martin F.M."/>
            <person name="Miettinen O."/>
            <person name="Hibbett D.S."/>
            <person name="Nagy L.G."/>
        </authorList>
    </citation>
    <scope>NUCLEOTIDE SEQUENCE [LARGE SCALE GENOMIC DNA]</scope>
    <source>
        <strain evidence="4 5">HHB13444</strain>
    </source>
</reference>
<feature type="compositionally biased region" description="Low complexity" evidence="2">
    <location>
        <begin position="677"/>
        <end position="691"/>
    </location>
</feature>
<feature type="domain" description="C2H2-type" evidence="3">
    <location>
        <begin position="3"/>
        <end position="31"/>
    </location>
</feature>
<evidence type="ECO:0000313" key="4">
    <source>
        <dbReference type="EMBL" id="TFK82004.1"/>
    </source>
</evidence>
<evidence type="ECO:0000256" key="2">
    <source>
        <dbReference type="SAM" id="MobiDB-lite"/>
    </source>
</evidence>
<dbReference type="PROSITE" id="PS50157">
    <property type="entry name" value="ZINC_FINGER_C2H2_2"/>
    <property type="match status" value="1"/>
</dbReference>
<keyword evidence="1" id="KW-0863">Zinc-finger</keyword>
<accession>A0A5C3NXD4</accession>
<name>A0A5C3NXD4_9APHY</name>
<dbReference type="Proteomes" id="UP000308197">
    <property type="component" value="Unassembled WGS sequence"/>
</dbReference>
<dbReference type="InterPro" id="IPR041078">
    <property type="entry name" value="Plavaka"/>
</dbReference>
<proteinExistence type="predicted"/>
<feature type="region of interest" description="Disordered" evidence="2">
    <location>
        <begin position="674"/>
        <end position="716"/>
    </location>
</feature>